<protein>
    <submittedName>
        <fullName evidence="2">Uncharacterized protein</fullName>
    </submittedName>
</protein>
<evidence type="ECO:0000313" key="2">
    <source>
        <dbReference type="EMBL" id="BAD17082.1"/>
    </source>
</evidence>
<reference evidence="3" key="1">
    <citation type="journal article" date="2005" name="Nature">
        <title>The map-based sequence of the rice genome.</title>
        <authorList>
            <consortium name="International rice genome sequencing project (IRGSP)"/>
            <person name="Matsumoto T."/>
            <person name="Wu J."/>
            <person name="Kanamori H."/>
            <person name="Katayose Y."/>
            <person name="Fujisawa M."/>
            <person name="Namiki N."/>
            <person name="Mizuno H."/>
            <person name="Yamamoto K."/>
            <person name="Antonio B.A."/>
            <person name="Baba T."/>
            <person name="Sakata K."/>
            <person name="Nagamura Y."/>
            <person name="Aoki H."/>
            <person name="Arikawa K."/>
            <person name="Arita K."/>
            <person name="Bito T."/>
            <person name="Chiden Y."/>
            <person name="Fujitsuka N."/>
            <person name="Fukunaka R."/>
            <person name="Hamada M."/>
            <person name="Harada C."/>
            <person name="Hayashi A."/>
            <person name="Hijishita S."/>
            <person name="Honda M."/>
            <person name="Hosokawa S."/>
            <person name="Ichikawa Y."/>
            <person name="Idonuma A."/>
            <person name="Iijima M."/>
            <person name="Ikeda M."/>
            <person name="Ikeno M."/>
            <person name="Ito K."/>
            <person name="Ito S."/>
            <person name="Ito T."/>
            <person name="Ito Y."/>
            <person name="Ito Y."/>
            <person name="Iwabuchi A."/>
            <person name="Kamiya K."/>
            <person name="Karasawa W."/>
            <person name="Kurita K."/>
            <person name="Katagiri S."/>
            <person name="Kikuta A."/>
            <person name="Kobayashi H."/>
            <person name="Kobayashi N."/>
            <person name="Machita K."/>
            <person name="Maehara T."/>
            <person name="Masukawa M."/>
            <person name="Mizubayashi T."/>
            <person name="Mukai Y."/>
            <person name="Nagasaki H."/>
            <person name="Nagata Y."/>
            <person name="Naito S."/>
            <person name="Nakashima M."/>
            <person name="Nakama Y."/>
            <person name="Nakamichi Y."/>
            <person name="Nakamura M."/>
            <person name="Meguro A."/>
            <person name="Negishi M."/>
            <person name="Ohta I."/>
            <person name="Ohta T."/>
            <person name="Okamoto M."/>
            <person name="Ono N."/>
            <person name="Saji S."/>
            <person name="Sakaguchi M."/>
            <person name="Sakai K."/>
            <person name="Shibata M."/>
            <person name="Shimokawa T."/>
            <person name="Song J."/>
            <person name="Takazaki Y."/>
            <person name="Terasawa K."/>
            <person name="Tsugane M."/>
            <person name="Tsuji K."/>
            <person name="Ueda S."/>
            <person name="Waki K."/>
            <person name="Yamagata H."/>
            <person name="Yamamoto M."/>
            <person name="Yamamoto S."/>
            <person name="Yamane H."/>
            <person name="Yoshiki S."/>
            <person name="Yoshihara R."/>
            <person name="Yukawa K."/>
            <person name="Zhong H."/>
            <person name="Yano M."/>
            <person name="Yuan Q."/>
            <person name="Ouyang S."/>
            <person name="Liu J."/>
            <person name="Jones K.M."/>
            <person name="Gansberger K."/>
            <person name="Moffat K."/>
            <person name="Hill J."/>
            <person name="Bera J."/>
            <person name="Fadrosh D."/>
            <person name="Jin S."/>
            <person name="Johri S."/>
            <person name="Kim M."/>
            <person name="Overton L."/>
            <person name="Reardon M."/>
            <person name="Tsitrin T."/>
            <person name="Vuong H."/>
            <person name="Weaver B."/>
            <person name="Ciecko A."/>
            <person name="Tallon L."/>
            <person name="Jackson J."/>
            <person name="Pai G."/>
            <person name="Aken S.V."/>
            <person name="Utterback T."/>
            <person name="Reidmuller S."/>
            <person name="Feldblyum T."/>
            <person name="Hsiao J."/>
            <person name="Zismann V."/>
            <person name="Iobst S."/>
            <person name="de Vazeille A.R."/>
            <person name="Buell C.R."/>
            <person name="Ying K."/>
            <person name="Li Y."/>
            <person name="Lu T."/>
            <person name="Huang Y."/>
            <person name="Zhao Q."/>
            <person name="Feng Q."/>
            <person name="Zhang L."/>
            <person name="Zhu J."/>
            <person name="Weng Q."/>
            <person name="Mu J."/>
            <person name="Lu Y."/>
            <person name="Fan D."/>
            <person name="Liu Y."/>
            <person name="Guan J."/>
            <person name="Zhang Y."/>
            <person name="Yu S."/>
            <person name="Liu X."/>
            <person name="Zhang Y."/>
            <person name="Hong G."/>
            <person name="Han B."/>
            <person name="Choisne N."/>
            <person name="Demange N."/>
            <person name="Orjeda G."/>
            <person name="Samain S."/>
            <person name="Cattolico L."/>
            <person name="Pelletier E."/>
            <person name="Couloux A."/>
            <person name="Segurens B."/>
            <person name="Wincker P."/>
            <person name="D'Hont A."/>
            <person name="Scarpelli C."/>
            <person name="Weissenbach J."/>
            <person name="Salanoubat M."/>
            <person name="Quetier F."/>
            <person name="Yu Y."/>
            <person name="Kim H.R."/>
            <person name="Rambo T."/>
            <person name="Currie J."/>
            <person name="Collura K."/>
            <person name="Luo M."/>
            <person name="Yang T."/>
            <person name="Ammiraju J.S.S."/>
            <person name="Engler F."/>
            <person name="Soderlund C."/>
            <person name="Wing R.A."/>
            <person name="Palmer L.E."/>
            <person name="de la Bastide M."/>
            <person name="Spiegel L."/>
            <person name="Nascimento L."/>
            <person name="Zutavern T."/>
            <person name="O'Shaughnessy A."/>
            <person name="Dike S."/>
            <person name="Dedhia N."/>
            <person name="Preston R."/>
            <person name="Balija V."/>
            <person name="McCombie W.R."/>
            <person name="Chow T."/>
            <person name="Chen H."/>
            <person name="Chung M."/>
            <person name="Chen C."/>
            <person name="Shaw J."/>
            <person name="Wu H."/>
            <person name="Hsiao K."/>
            <person name="Chao Y."/>
            <person name="Chu M."/>
            <person name="Cheng C."/>
            <person name="Hour A."/>
            <person name="Lee P."/>
            <person name="Lin S."/>
            <person name="Lin Y."/>
            <person name="Liou J."/>
            <person name="Liu S."/>
            <person name="Hsing Y."/>
            <person name="Raghuvanshi S."/>
            <person name="Mohanty A."/>
            <person name="Bharti A.K."/>
            <person name="Gaur A."/>
            <person name="Gupta V."/>
            <person name="Kumar D."/>
            <person name="Ravi V."/>
            <person name="Vij S."/>
            <person name="Kapur A."/>
            <person name="Khurana P."/>
            <person name="Khurana P."/>
            <person name="Khurana J.P."/>
            <person name="Tyagi A.K."/>
            <person name="Gaikwad K."/>
            <person name="Singh A."/>
            <person name="Dalal V."/>
            <person name="Srivastava S."/>
            <person name="Dixit A."/>
            <person name="Pal A.K."/>
            <person name="Ghazi I.A."/>
            <person name="Yadav M."/>
            <person name="Pandit A."/>
            <person name="Bhargava A."/>
            <person name="Sureshbabu K."/>
            <person name="Batra K."/>
            <person name="Sharma T.R."/>
            <person name="Mohapatra T."/>
            <person name="Singh N.K."/>
            <person name="Messing J."/>
            <person name="Nelson A.B."/>
            <person name="Fuks G."/>
            <person name="Kavchok S."/>
            <person name="Keizer G."/>
            <person name="Linton E."/>
            <person name="Llaca V."/>
            <person name="Song R."/>
            <person name="Tanyolac B."/>
            <person name="Young S."/>
            <person name="Ho-Il K."/>
            <person name="Hahn J.H."/>
            <person name="Sangsakoo G."/>
            <person name="Vanavichit A."/>
            <person name="de Mattos Luiz.A.T."/>
            <person name="Zimmer P.D."/>
            <person name="Malone G."/>
            <person name="Dellagostin O."/>
            <person name="de Oliveira A.C."/>
            <person name="Bevan M."/>
            <person name="Bancroft I."/>
            <person name="Minx P."/>
            <person name="Cordum H."/>
            <person name="Wilson R."/>
            <person name="Cheng Z."/>
            <person name="Jin W."/>
            <person name="Jiang J."/>
            <person name="Leong S.A."/>
            <person name="Iwama H."/>
            <person name="Gojobori T."/>
            <person name="Itoh T."/>
            <person name="Niimura Y."/>
            <person name="Fujii Y."/>
            <person name="Habara T."/>
            <person name="Sakai H."/>
            <person name="Sato Y."/>
            <person name="Wilson G."/>
            <person name="Kumar K."/>
            <person name="McCouch S."/>
            <person name="Juretic N."/>
            <person name="Hoen D."/>
            <person name="Wright S."/>
            <person name="Bruskiewich R."/>
            <person name="Bureau T."/>
            <person name="Miyao A."/>
            <person name="Hirochika H."/>
            <person name="Nishikawa T."/>
            <person name="Kadowaki K."/>
            <person name="Sugiura M."/>
            <person name="Burr B."/>
            <person name="Sasaki T."/>
        </authorList>
    </citation>
    <scope>NUCLEOTIDE SEQUENCE [LARGE SCALE GENOMIC DNA]</scope>
    <source>
        <strain evidence="3">cv. Nipponbare</strain>
    </source>
</reference>
<dbReference type="Proteomes" id="UP000000763">
    <property type="component" value="Chromosome 2"/>
</dbReference>
<evidence type="ECO:0000313" key="3">
    <source>
        <dbReference type="Proteomes" id="UP000000763"/>
    </source>
</evidence>
<reference evidence="3" key="2">
    <citation type="journal article" date="2008" name="Nucleic Acids Res.">
        <title>The rice annotation project database (RAP-DB): 2008 update.</title>
        <authorList>
            <consortium name="The rice annotation project (RAP)"/>
        </authorList>
    </citation>
    <scope>GENOME REANNOTATION</scope>
    <source>
        <strain evidence="3">cv. Nipponbare</strain>
    </source>
</reference>
<proteinExistence type="predicted"/>
<evidence type="ECO:0000256" key="1">
    <source>
        <dbReference type="SAM" id="MobiDB-lite"/>
    </source>
</evidence>
<feature type="compositionally biased region" description="Pro residues" evidence="1">
    <location>
        <begin position="7"/>
        <end position="16"/>
    </location>
</feature>
<dbReference type="EMBL" id="AP004814">
    <property type="protein sequence ID" value="BAD17082.1"/>
    <property type="molecule type" value="Genomic_DNA"/>
</dbReference>
<feature type="compositionally biased region" description="Low complexity" evidence="1">
    <location>
        <begin position="17"/>
        <end position="27"/>
    </location>
</feature>
<organism evidence="2 3">
    <name type="scientific">Oryza sativa subsp. japonica</name>
    <name type="common">Rice</name>
    <dbReference type="NCBI Taxonomy" id="39947"/>
    <lineage>
        <taxon>Eukaryota</taxon>
        <taxon>Viridiplantae</taxon>
        <taxon>Streptophyta</taxon>
        <taxon>Embryophyta</taxon>
        <taxon>Tracheophyta</taxon>
        <taxon>Spermatophyta</taxon>
        <taxon>Magnoliopsida</taxon>
        <taxon>Liliopsida</taxon>
        <taxon>Poales</taxon>
        <taxon>Poaceae</taxon>
        <taxon>BOP clade</taxon>
        <taxon>Oryzoideae</taxon>
        <taxon>Oryzeae</taxon>
        <taxon>Oryzinae</taxon>
        <taxon>Oryza</taxon>
        <taxon>Oryza sativa</taxon>
    </lineage>
</organism>
<dbReference type="AlphaFoldDB" id="Q6Z7W2"/>
<feature type="region of interest" description="Disordered" evidence="1">
    <location>
        <begin position="1"/>
        <end position="41"/>
    </location>
</feature>
<name>Q6Z7W2_ORYSJ</name>
<accession>Q6Z7W2</accession>
<gene>
    <name evidence="2" type="primary">P0471A11.12</name>
</gene>
<sequence>MSYSPPHLLPPSPSPLSPSLSSPFSSLQAPRLMGSRGGPAVAAGDATVTAAGELHLSAQPCSHACF</sequence>